<evidence type="ECO:0000313" key="2">
    <source>
        <dbReference type="Proteomes" id="UP000249066"/>
    </source>
</evidence>
<dbReference type="Proteomes" id="UP000249066">
    <property type="component" value="Unassembled WGS sequence"/>
</dbReference>
<gene>
    <name evidence="1" type="ORF">DI623_06125</name>
</gene>
<organism evidence="1 2">
    <name type="scientific">Sphingomonas sanxanigenens</name>
    <dbReference type="NCBI Taxonomy" id="397260"/>
    <lineage>
        <taxon>Bacteria</taxon>
        <taxon>Pseudomonadati</taxon>
        <taxon>Pseudomonadota</taxon>
        <taxon>Alphaproteobacteria</taxon>
        <taxon>Sphingomonadales</taxon>
        <taxon>Sphingomonadaceae</taxon>
        <taxon>Sphingomonas</taxon>
    </lineage>
</organism>
<comment type="caution">
    <text evidence="1">The sequence shown here is derived from an EMBL/GenBank/DDBJ whole genome shotgun (WGS) entry which is preliminary data.</text>
</comment>
<sequence length="126" mass="14441">MAFIDFDPTRADVFAAPRLAPEPVFTDTEWQVISLARSDGLASLRPESRLERWGAWLFGRRSSPRLADPRLEALRRMAVLAWRRGWSLPLSEFEAFERAGFFSHHLETLFAAIRGNLLTADRRAAR</sequence>
<evidence type="ECO:0000313" key="1">
    <source>
        <dbReference type="EMBL" id="PZO90622.1"/>
    </source>
</evidence>
<dbReference type="AlphaFoldDB" id="A0A2W5ABI5"/>
<name>A0A2W5ABI5_9SPHN</name>
<protein>
    <submittedName>
        <fullName evidence="1">Uncharacterized protein</fullName>
    </submittedName>
</protein>
<accession>A0A2W5ABI5</accession>
<dbReference type="EMBL" id="QFNN01000024">
    <property type="protein sequence ID" value="PZO90622.1"/>
    <property type="molecule type" value="Genomic_DNA"/>
</dbReference>
<reference evidence="1 2" key="1">
    <citation type="submission" date="2017-08" db="EMBL/GenBank/DDBJ databases">
        <title>Infants hospitalized years apart are colonized by the same room-sourced microbial strains.</title>
        <authorList>
            <person name="Brooks B."/>
            <person name="Olm M.R."/>
            <person name="Firek B.A."/>
            <person name="Baker R."/>
            <person name="Thomas B.C."/>
            <person name="Morowitz M.J."/>
            <person name="Banfield J.F."/>
        </authorList>
    </citation>
    <scope>NUCLEOTIDE SEQUENCE [LARGE SCALE GENOMIC DNA]</scope>
    <source>
        <strain evidence="1">S2_018_000_R2_101</strain>
    </source>
</reference>
<proteinExistence type="predicted"/>